<dbReference type="GO" id="GO:0005875">
    <property type="term" value="C:microtubule associated complex"/>
    <property type="evidence" value="ECO:0007669"/>
    <property type="project" value="TreeGrafter"/>
</dbReference>
<organism evidence="3 4">
    <name type="scientific">Caloenas nicobarica</name>
    <name type="common">Nicobar pigeon</name>
    <dbReference type="NCBI Taxonomy" id="187106"/>
    <lineage>
        <taxon>Eukaryota</taxon>
        <taxon>Metazoa</taxon>
        <taxon>Chordata</taxon>
        <taxon>Craniata</taxon>
        <taxon>Vertebrata</taxon>
        <taxon>Euteleostomi</taxon>
        <taxon>Archelosauria</taxon>
        <taxon>Archosauria</taxon>
        <taxon>Dinosauria</taxon>
        <taxon>Saurischia</taxon>
        <taxon>Theropoda</taxon>
        <taxon>Coelurosauria</taxon>
        <taxon>Aves</taxon>
        <taxon>Neognathae</taxon>
        <taxon>Neoaves</taxon>
        <taxon>Columbimorphae</taxon>
        <taxon>Columbiformes</taxon>
        <taxon>Columbidae</taxon>
        <taxon>Caloenas</taxon>
    </lineage>
</organism>
<dbReference type="InterPro" id="IPR026074">
    <property type="entry name" value="MAP1"/>
</dbReference>
<dbReference type="InterPro" id="IPR057480">
    <property type="entry name" value="MAP1A/B/S-like_MBL"/>
</dbReference>
<feature type="region of interest" description="Disordered" evidence="1">
    <location>
        <begin position="846"/>
        <end position="1016"/>
    </location>
</feature>
<dbReference type="GO" id="GO:0007409">
    <property type="term" value="P:axonogenesis"/>
    <property type="evidence" value="ECO:0007669"/>
    <property type="project" value="TreeGrafter"/>
</dbReference>
<dbReference type="AlphaFoldDB" id="A0A7K6SW20"/>
<feature type="compositionally biased region" description="Polar residues" evidence="1">
    <location>
        <begin position="846"/>
        <end position="858"/>
    </location>
</feature>
<dbReference type="GO" id="GO:0005829">
    <property type="term" value="C:cytosol"/>
    <property type="evidence" value="ECO:0007669"/>
    <property type="project" value="TreeGrafter"/>
</dbReference>
<reference evidence="3 4" key="1">
    <citation type="submission" date="2019-09" db="EMBL/GenBank/DDBJ databases">
        <title>Bird 10,000 Genomes (B10K) Project - Family phase.</title>
        <authorList>
            <person name="Zhang G."/>
        </authorList>
    </citation>
    <scope>NUCLEOTIDE SEQUENCE [LARGE SCALE GENOMIC DNA]</scope>
    <source>
        <strain evidence="3">OUT-0007</strain>
        <tissue evidence="3">Blood</tissue>
    </source>
</reference>
<feature type="region of interest" description="Disordered" evidence="1">
    <location>
        <begin position="706"/>
        <end position="725"/>
    </location>
</feature>
<evidence type="ECO:0000259" key="2">
    <source>
        <dbReference type="Pfam" id="PF25281"/>
    </source>
</evidence>
<dbReference type="GO" id="GO:0030425">
    <property type="term" value="C:dendrite"/>
    <property type="evidence" value="ECO:0007669"/>
    <property type="project" value="TreeGrafter"/>
</dbReference>
<dbReference type="GO" id="GO:0043025">
    <property type="term" value="C:neuronal cell body"/>
    <property type="evidence" value="ECO:0007669"/>
    <property type="project" value="TreeGrafter"/>
</dbReference>
<evidence type="ECO:0000313" key="3">
    <source>
        <dbReference type="EMBL" id="NWX02532.1"/>
    </source>
</evidence>
<dbReference type="GO" id="GO:0008017">
    <property type="term" value="F:microtubule binding"/>
    <property type="evidence" value="ECO:0007669"/>
    <property type="project" value="InterPro"/>
</dbReference>
<feature type="compositionally biased region" description="Basic and acidic residues" evidence="1">
    <location>
        <begin position="900"/>
        <end position="931"/>
    </location>
</feature>
<feature type="region of interest" description="Disordered" evidence="1">
    <location>
        <begin position="600"/>
        <end position="673"/>
    </location>
</feature>
<dbReference type="GO" id="GO:0045202">
    <property type="term" value="C:synapse"/>
    <property type="evidence" value="ECO:0007669"/>
    <property type="project" value="TreeGrafter"/>
</dbReference>
<feature type="compositionally biased region" description="Basic and acidic residues" evidence="1">
    <location>
        <begin position="602"/>
        <end position="673"/>
    </location>
</feature>
<dbReference type="PANTHER" id="PTHR13843:SF6">
    <property type="entry name" value="MICROTUBULE-ASSOCIATED PROTEIN 1A"/>
    <property type="match status" value="1"/>
</dbReference>
<feature type="compositionally biased region" description="Basic and acidic residues" evidence="1">
    <location>
        <begin position="361"/>
        <end position="389"/>
    </location>
</feature>
<dbReference type="GO" id="GO:0016358">
    <property type="term" value="P:dendrite development"/>
    <property type="evidence" value="ECO:0007669"/>
    <property type="project" value="TreeGrafter"/>
</dbReference>
<comment type="caution">
    <text evidence="3">The sequence shown here is derived from an EMBL/GenBank/DDBJ whole genome shotgun (WGS) entry which is preliminary data.</text>
</comment>
<feature type="compositionally biased region" description="Basic and acidic residues" evidence="1">
    <location>
        <begin position="486"/>
        <end position="498"/>
    </location>
</feature>
<evidence type="ECO:0000313" key="4">
    <source>
        <dbReference type="Proteomes" id="UP000546235"/>
    </source>
</evidence>
<dbReference type="Proteomes" id="UP000546235">
    <property type="component" value="Unassembled WGS sequence"/>
</dbReference>
<dbReference type="GO" id="GO:0000226">
    <property type="term" value="P:microtubule cytoskeleton organization"/>
    <property type="evidence" value="ECO:0007669"/>
    <property type="project" value="InterPro"/>
</dbReference>
<dbReference type="GO" id="GO:0005874">
    <property type="term" value="C:microtubule"/>
    <property type="evidence" value="ECO:0007669"/>
    <property type="project" value="InterPro"/>
</dbReference>
<dbReference type="PANTHER" id="PTHR13843">
    <property type="entry name" value="MICROTUBULE-ASSOCIATED PROTEIN"/>
    <property type="match status" value="1"/>
</dbReference>
<feature type="region of interest" description="Disordered" evidence="1">
    <location>
        <begin position="361"/>
        <end position="473"/>
    </location>
</feature>
<feature type="compositionally biased region" description="Basic and acidic residues" evidence="1">
    <location>
        <begin position="406"/>
        <end position="463"/>
    </location>
</feature>
<dbReference type="EMBL" id="VZSB01001380">
    <property type="protein sequence ID" value="NWX02532.1"/>
    <property type="molecule type" value="Genomic_DNA"/>
</dbReference>
<feature type="compositionally biased region" description="Polar residues" evidence="1">
    <location>
        <begin position="993"/>
        <end position="1002"/>
    </location>
</feature>
<gene>
    <name evidence="3" type="primary">Map1a_1</name>
    <name evidence="3" type="ORF">CALNIC_R09206</name>
</gene>
<feature type="region of interest" description="Disordered" evidence="1">
    <location>
        <begin position="486"/>
        <end position="520"/>
    </location>
</feature>
<protein>
    <submittedName>
        <fullName evidence="3">MAP1A protein</fullName>
    </submittedName>
</protein>
<feature type="domain" description="Microtubule-associated protein 1A/B/S-like MBL-like" evidence="2">
    <location>
        <begin position="18"/>
        <end position="300"/>
    </location>
</feature>
<dbReference type="GO" id="GO:0031114">
    <property type="term" value="P:regulation of microtubule depolymerization"/>
    <property type="evidence" value="ECO:0007669"/>
    <property type="project" value="TreeGrafter"/>
</dbReference>
<feature type="compositionally biased region" description="Polar residues" evidence="1">
    <location>
        <begin position="872"/>
        <end position="881"/>
    </location>
</feature>
<keyword evidence="4" id="KW-1185">Reference proteome</keyword>
<evidence type="ECO:0000256" key="1">
    <source>
        <dbReference type="SAM" id="MobiDB-lite"/>
    </source>
</evidence>
<sequence length="1016" mass="113539">MDGVSEFAEYVSETVDVPSPFDLLEPPTSGGFLKLSKPCCYIFPGGRGDSALFAVNGFNILVDGGSDRKSCFWKLVRHLDRIDSILLTHIGADNLPGINGLLQRKVAEQEEEQSQGSTNYSDWMKNLISPELGVVFFNVPEKLKMPESSMKVKRSIEEACLTLQYLNRLGIKSEPLYRVVSSTIEPITLFHKMGVGKLDMYILNPVKDSKEMQFLMQKWAGNSKAKTGIILASGKEGEISVPYLTSITALVVWLPASPTEKIVRVLFPGNAPQNKILEGLEKLKHLDFLRYPVATQKDITSGIPPPVLKQTKIKQRTDSKESLKSSPKPSVTKQAKKEEAVEEGIKEVKAEVIKDAKIEKKVKEHSEKIPEKPVKHEKIKTETSDALKAEKRKLAKDKVGKKHLKEKVSKLEEKKDKEKKEIKKEKKDLKKDDGKKEEKKDSKKEDKKKETKPEPKKVSKPDLKPFTPEVRKTLYKAKVPGRLKTEKIKVKPEKETAADLKMSPVEKAPVQVEPGETPAAEQRLVLSSPEDLTKDFEELKHEEKGALQVTQEMSDTEVSDKIMRVPETEIKDSADIIAQSCLEVDLVLKTTITAKAAWSSAFREEEKEEEEKISLDRKQREAETKTCEKGREVQEEGEKEKREDVVEKAELEEKEEKHMKAEEEVEKHRDFYELNQDEREDKIFTTTKKEKEFSDVSEKDKFLGKDVTKEESYLSSPPAPPGATAEHVSYIQDETIPGYSETEQTISDEEIHDEQEERIPHLKYDVNAYDISVPDHPGSFEAIHGIQAMPAADLSAKGYAGQESEILAYPTNIVAAPLAEEEHISSATSITECDKLSSFATSVAEDQSVASLTAPQTEETGKSSLLLDPVNSMPSSRTEATQGLDYVPSAGTISPTSSLEEDKCFKSPPPEDFHALAEGERKLEAQKKDPHEEAEDEEEEEDGTPNIEMPEKLRGHYDAPIFGHQGCPDNVDSAEAEERCLSPDDSTVKMASPTPSGPTSAGHTPFHQSPVEEKLE</sequence>
<accession>A0A7K6SW20</accession>
<feature type="compositionally biased region" description="Acidic residues" evidence="1">
    <location>
        <begin position="932"/>
        <end position="943"/>
    </location>
</feature>
<proteinExistence type="predicted"/>
<dbReference type="GO" id="GO:0003779">
    <property type="term" value="F:actin binding"/>
    <property type="evidence" value="ECO:0007669"/>
    <property type="project" value="TreeGrafter"/>
</dbReference>
<dbReference type="Pfam" id="PF25281">
    <property type="entry name" value="MBL_MAP1B"/>
    <property type="match status" value="1"/>
</dbReference>
<feature type="non-terminal residue" evidence="3">
    <location>
        <position position="1"/>
    </location>
</feature>
<dbReference type="SUPFAM" id="SSF56281">
    <property type="entry name" value="Metallo-hydrolase/oxidoreductase"/>
    <property type="match status" value="1"/>
</dbReference>
<feature type="compositionally biased region" description="Basic residues" evidence="1">
    <location>
        <begin position="390"/>
        <end position="405"/>
    </location>
</feature>
<feature type="region of interest" description="Disordered" evidence="1">
    <location>
        <begin position="311"/>
        <end position="340"/>
    </location>
</feature>
<dbReference type="InterPro" id="IPR036866">
    <property type="entry name" value="RibonucZ/Hydroxyglut_hydro"/>
</dbReference>
<name>A0A7K6SW20_CALNI</name>
<feature type="non-terminal residue" evidence="3">
    <location>
        <position position="1016"/>
    </location>
</feature>